<dbReference type="GO" id="GO:0005829">
    <property type="term" value="C:cytosol"/>
    <property type="evidence" value="ECO:0007669"/>
    <property type="project" value="TreeGrafter"/>
</dbReference>
<name>A0A6G7XHE1_9MICO</name>
<dbReference type="SMART" id="SM00530">
    <property type="entry name" value="HTH_XRE"/>
    <property type="match status" value="1"/>
</dbReference>
<keyword evidence="3" id="KW-0804">Transcription</keyword>
<keyword evidence="1" id="KW-0805">Transcription regulation</keyword>
<dbReference type="KEGG" id="lvi:G7068_11825"/>
<dbReference type="AlphaFoldDB" id="A0A6G7XHE1"/>
<gene>
    <name evidence="5" type="ORF">G7068_11825</name>
</gene>
<keyword evidence="6" id="KW-1185">Reference proteome</keyword>
<evidence type="ECO:0000313" key="6">
    <source>
        <dbReference type="Proteomes" id="UP000502677"/>
    </source>
</evidence>
<dbReference type="Proteomes" id="UP000502677">
    <property type="component" value="Chromosome"/>
</dbReference>
<evidence type="ECO:0000256" key="1">
    <source>
        <dbReference type="ARBA" id="ARBA00023015"/>
    </source>
</evidence>
<dbReference type="GO" id="GO:0003700">
    <property type="term" value="F:DNA-binding transcription factor activity"/>
    <property type="evidence" value="ECO:0007669"/>
    <property type="project" value="TreeGrafter"/>
</dbReference>
<dbReference type="InterPro" id="IPR001387">
    <property type="entry name" value="Cro/C1-type_HTH"/>
</dbReference>
<organism evidence="5 6">
    <name type="scientific">Leucobacter viscericola</name>
    <dbReference type="NCBI Taxonomy" id="2714935"/>
    <lineage>
        <taxon>Bacteria</taxon>
        <taxon>Bacillati</taxon>
        <taxon>Actinomycetota</taxon>
        <taxon>Actinomycetes</taxon>
        <taxon>Micrococcales</taxon>
        <taxon>Microbacteriaceae</taxon>
        <taxon>Leucobacter</taxon>
    </lineage>
</organism>
<reference evidence="5 6" key="1">
    <citation type="submission" date="2020-03" db="EMBL/GenBank/DDBJ databases">
        <title>Leucobacter sp. nov., isolated from beetles.</title>
        <authorList>
            <person name="Hyun D.-W."/>
            <person name="Bae J.-W."/>
        </authorList>
    </citation>
    <scope>NUCLEOTIDE SEQUENCE [LARGE SCALE GENOMIC DNA]</scope>
    <source>
        <strain evidence="5 6">HDW9C</strain>
    </source>
</reference>
<dbReference type="Gene3D" id="1.10.260.40">
    <property type="entry name" value="lambda repressor-like DNA-binding domains"/>
    <property type="match status" value="1"/>
</dbReference>
<dbReference type="PANTHER" id="PTHR46797">
    <property type="entry name" value="HTH-TYPE TRANSCRIPTIONAL REGULATOR"/>
    <property type="match status" value="1"/>
</dbReference>
<accession>A0A6G7XHE1</accession>
<evidence type="ECO:0000313" key="5">
    <source>
        <dbReference type="EMBL" id="QIK63797.1"/>
    </source>
</evidence>
<keyword evidence="2" id="KW-0238">DNA-binding</keyword>
<dbReference type="PANTHER" id="PTHR46797:SF23">
    <property type="entry name" value="HTH-TYPE TRANSCRIPTIONAL REGULATOR SUTR"/>
    <property type="match status" value="1"/>
</dbReference>
<dbReference type="InterPro" id="IPR010982">
    <property type="entry name" value="Lambda_DNA-bd_dom_sf"/>
</dbReference>
<dbReference type="Pfam" id="PF13443">
    <property type="entry name" value="HTH_26"/>
    <property type="match status" value="1"/>
</dbReference>
<dbReference type="CDD" id="cd00093">
    <property type="entry name" value="HTH_XRE"/>
    <property type="match status" value="1"/>
</dbReference>
<evidence type="ECO:0000256" key="3">
    <source>
        <dbReference type="ARBA" id="ARBA00023163"/>
    </source>
</evidence>
<protein>
    <submittedName>
        <fullName evidence="5">Helix-turn-helix transcriptional regulator</fullName>
    </submittedName>
</protein>
<dbReference type="PROSITE" id="PS50943">
    <property type="entry name" value="HTH_CROC1"/>
    <property type="match status" value="1"/>
</dbReference>
<dbReference type="EMBL" id="CP049863">
    <property type="protein sequence ID" value="QIK63797.1"/>
    <property type="molecule type" value="Genomic_DNA"/>
</dbReference>
<feature type="domain" description="HTH cro/C1-type" evidence="4">
    <location>
        <begin position="17"/>
        <end position="71"/>
    </location>
</feature>
<evidence type="ECO:0000256" key="2">
    <source>
        <dbReference type="ARBA" id="ARBA00023125"/>
    </source>
</evidence>
<evidence type="ECO:0000259" key="4">
    <source>
        <dbReference type="PROSITE" id="PS50943"/>
    </source>
</evidence>
<dbReference type="RefSeq" id="WP_166292139.1">
    <property type="nucleotide sequence ID" value="NZ_CP049863.1"/>
</dbReference>
<dbReference type="InterPro" id="IPR050807">
    <property type="entry name" value="TransReg_Diox_bact_type"/>
</dbReference>
<dbReference type="SUPFAM" id="SSF47413">
    <property type="entry name" value="lambda repressor-like DNA-binding domains"/>
    <property type="match status" value="1"/>
</dbReference>
<proteinExistence type="predicted"/>
<sequence>MPNYDELDLALHVASQIRALMAKFNISQKDLAESVSISQSQLSKMVRGTRPITIDQLDAICWALGTSPSTLLAEAEEYMSQFDSFPAKARFVSDGLKLKEPFVSADMPSLATVTRIGRNVGGKSDDVPVIPENVEEAWLGQYAADPKGDDPIDHGAP</sequence>
<dbReference type="GO" id="GO:0003677">
    <property type="term" value="F:DNA binding"/>
    <property type="evidence" value="ECO:0007669"/>
    <property type="project" value="UniProtKB-KW"/>
</dbReference>